<protein>
    <submittedName>
        <fullName evidence="1">SUKH-4 family immunity protein</fullName>
    </submittedName>
</protein>
<organism evidence="1 2">
    <name type="scientific">Streptomyces tardus</name>
    <dbReference type="NCBI Taxonomy" id="2780544"/>
    <lineage>
        <taxon>Bacteria</taxon>
        <taxon>Bacillati</taxon>
        <taxon>Actinomycetota</taxon>
        <taxon>Actinomycetes</taxon>
        <taxon>Kitasatosporales</taxon>
        <taxon>Streptomycetaceae</taxon>
        <taxon>Streptomyces</taxon>
    </lineage>
</organism>
<evidence type="ECO:0000313" key="1">
    <source>
        <dbReference type="EMBL" id="MBU7600407.1"/>
    </source>
</evidence>
<comment type="caution">
    <text evidence="1">The sequence shown here is derived from an EMBL/GenBank/DDBJ whole genome shotgun (WGS) entry which is preliminary data.</text>
</comment>
<dbReference type="AlphaFoldDB" id="A0A949JI40"/>
<accession>A0A949JI40</accession>
<sequence>MRHGTDEFRTNTDLDSYTRFLLSLKREAPMDPDKDFEDFFDLDTEAVRHRMQEQWKEIDPCALGFRSSLWYELLLVMHFPEAYHGSSAVDFPYPFFEESLISSCTNDQGPEQG</sequence>
<dbReference type="EMBL" id="JAELVF020000004">
    <property type="protein sequence ID" value="MBU7600407.1"/>
    <property type="molecule type" value="Genomic_DNA"/>
</dbReference>
<proteinExistence type="predicted"/>
<dbReference type="InterPro" id="IPR025851">
    <property type="entry name" value="SUKH-4"/>
</dbReference>
<gene>
    <name evidence="1" type="ORF">JGS22_022935</name>
</gene>
<evidence type="ECO:0000313" key="2">
    <source>
        <dbReference type="Proteomes" id="UP000694501"/>
    </source>
</evidence>
<keyword evidence="2" id="KW-1185">Reference proteome</keyword>
<name>A0A949JI40_9ACTN</name>
<dbReference type="Pfam" id="PF14435">
    <property type="entry name" value="SUKH-4"/>
    <property type="match status" value="1"/>
</dbReference>
<reference evidence="1" key="1">
    <citation type="submission" date="2021-06" db="EMBL/GenBank/DDBJ databases">
        <title>Sequencing of actinobacteria type strains.</title>
        <authorList>
            <person name="Nguyen G.-S."/>
            <person name="Wentzel A."/>
        </authorList>
    </citation>
    <scope>NUCLEOTIDE SEQUENCE</scope>
    <source>
        <strain evidence="1">P38-E01</strain>
    </source>
</reference>
<dbReference type="Proteomes" id="UP000694501">
    <property type="component" value="Unassembled WGS sequence"/>
</dbReference>